<gene>
    <name evidence="1" type="ORF">MFLAVUS_005870</name>
</gene>
<name>A0ABP9YZX8_9FUNG</name>
<evidence type="ECO:0000313" key="1">
    <source>
        <dbReference type="EMBL" id="GAA5812415.1"/>
    </source>
</evidence>
<dbReference type="Proteomes" id="UP001473302">
    <property type="component" value="Unassembled WGS sequence"/>
</dbReference>
<dbReference type="EMBL" id="BAABUK010000013">
    <property type="protein sequence ID" value="GAA5812415.1"/>
    <property type="molecule type" value="Genomic_DNA"/>
</dbReference>
<reference evidence="1 2" key="1">
    <citation type="submission" date="2024-04" db="EMBL/GenBank/DDBJ databases">
        <title>genome sequences of Mucor flavus KT1a and Helicostylum pulchrum KT1b strains isolated from the surface of a dry-aged beef.</title>
        <authorList>
            <person name="Toyotome T."/>
            <person name="Hosono M."/>
            <person name="Torimaru M."/>
            <person name="Fukuda K."/>
            <person name="Mikami N."/>
        </authorList>
    </citation>
    <scope>NUCLEOTIDE SEQUENCE [LARGE SCALE GENOMIC DNA]</scope>
    <source>
        <strain evidence="1 2">KT1a</strain>
    </source>
</reference>
<keyword evidence="2" id="KW-1185">Reference proteome</keyword>
<proteinExistence type="predicted"/>
<accession>A0ABP9YZX8</accession>
<sequence>MTETSILTDYAHLETSNNSFEEESEHNVTDYLLPKEHVPGIGVSSVTASINSILAPATSHPFIKEIPSLFWAKRCLLISSTALSTVQSTEQSDPLAAISLFLCSQKLSITHLVSGGQDTTMKLLYKIAVKDVQQLLGEEEETTKGIKAICDNICVQLEKIKSCIQNDNTEFLDKALLYIEDTFIYLNRQKRKFTTGRDATPIPETPTLKYLKNKDIGPKERNEAHYFELKEFVEQFRNGRSGRVNWKQCLLKGYEGNIDAMKQYTTSESLQSQYNKHFK</sequence>
<comment type="caution">
    <text evidence="1">The sequence shown here is derived from an EMBL/GenBank/DDBJ whole genome shotgun (WGS) entry which is preliminary data.</text>
</comment>
<protein>
    <submittedName>
        <fullName evidence="1">Uncharacterized protein</fullName>
    </submittedName>
</protein>
<organism evidence="1 2">
    <name type="scientific">Mucor flavus</name>
    <dbReference type="NCBI Taxonomy" id="439312"/>
    <lineage>
        <taxon>Eukaryota</taxon>
        <taxon>Fungi</taxon>
        <taxon>Fungi incertae sedis</taxon>
        <taxon>Mucoromycota</taxon>
        <taxon>Mucoromycotina</taxon>
        <taxon>Mucoromycetes</taxon>
        <taxon>Mucorales</taxon>
        <taxon>Mucorineae</taxon>
        <taxon>Mucoraceae</taxon>
        <taxon>Mucor</taxon>
    </lineage>
</organism>
<evidence type="ECO:0000313" key="2">
    <source>
        <dbReference type="Proteomes" id="UP001473302"/>
    </source>
</evidence>